<feature type="transmembrane region" description="Helical" evidence="1">
    <location>
        <begin position="169"/>
        <end position="191"/>
    </location>
</feature>
<dbReference type="PANTHER" id="PTHR37422">
    <property type="entry name" value="TEICHURONIC ACID BIOSYNTHESIS PROTEIN TUAE"/>
    <property type="match status" value="1"/>
</dbReference>
<feature type="transmembrane region" description="Helical" evidence="1">
    <location>
        <begin position="42"/>
        <end position="70"/>
    </location>
</feature>
<gene>
    <name evidence="2" type="ORF">R5A26_41075</name>
</gene>
<comment type="caution">
    <text evidence="2">The sequence shown here is derived from an EMBL/GenBank/DDBJ whole genome shotgun (WGS) entry which is preliminary data.</text>
</comment>
<accession>A0ABU4FP04</accession>
<evidence type="ECO:0000313" key="2">
    <source>
        <dbReference type="EMBL" id="MDV7222344.1"/>
    </source>
</evidence>
<name>A0ABU4FP04_9ACTN</name>
<keyword evidence="3" id="KW-1185">Reference proteome</keyword>
<keyword evidence="1" id="KW-0472">Membrane</keyword>
<keyword evidence="1" id="KW-0812">Transmembrane</keyword>
<reference evidence="2 3" key="1">
    <citation type="submission" date="2023-10" db="EMBL/GenBank/DDBJ databases">
        <title>Characterization of rhizosphere-enriched actinobacteria from wheat plants lab-grown on chernevaya soil.</title>
        <authorList>
            <person name="Tikhonova E.N."/>
            <person name="Konopkin A."/>
            <person name="Kravchenko I.K."/>
        </authorList>
    </citation>
    <scope>NUCLEOTIDE SEQUENCE [LARGE SCALE GENOMIC DNA]</scope>
    <source>
        <strain evidence="2 3">RR29</strain>
    </source>
</reference>
<protein>
    <submittedName>
        <fullName evidence="2">O-antigen ligase family protein</fullName>
    </submittedName>
</protein>
<dbReference type="Proteomes" id="UP001187346">
    <property type="component" value="Unassembled WGS sequence"/>
</dbReference>
<dbReference type="GO" id="GO:0016874">
    <property type="term" value="F:ligase activity"/>
    <property type="evidence" value="ECO:0007669"/>
    <property type="project" value="UniProtKB-KW"/>
</dbReference>
<dbReference type="InterPro" id="IPR051533">
    <property type="entry name" value="WaaL-like"/>
</dbReference>
<feature type="non-terminal residue" evidence="2">
    <location>
        <position position="1"/>
    </location>
</feature>
<dbReference type="EMBL" id="JAWMAJ010000220">
    <property type="protein sequence ID" value="MDV7222344.1"/>
    <property type="molecule type" value="Genomic_DNA"/>
</dbReference>
<proteinExistence type="predicted"/>
<dbReference type="PANTHER" id="PTHR37422:SF13">
    <property type="entry name" value="LIPOPOLYSACCHARIDE BIOSYNTHESIS PROTEIN PA4999-RELATED"/>
    <property type="match status" value="1"/>
</dbReference>
<sequence length="265" mass="26279">PGPQFAVPLGHAGATAALLTLAVGAACCSAWAASAPALRLALWLLAAGITLTAAVLGSVTGLALCTAVLLSSLAVGRMRLRGLGIAGLGLATALATGVTWAVAGNVLPEGLTESLEGQLTPHRVQLWQDALHMAHQDSALGVGPGRFGELSSAAAEALLPDGKPHSAPLQLAAEQGIVGVLLLAAAYGWVLHSLWRTARPTPIALTAAAALTGLALVASVGDALSFTSVSVGAGFLAGLATAHPIADDASRIAPDVHARGDRLAP</sequence>
<evidence type="ECO:0000313" key="3">
    <source>
        <dbReference type="Proteomes" id="UP001187346"/>
    </source>
</evidence>
<evidence type="ECO:0000256" key="1">
    <source>
        <dbReference type="SAM" id="Phobius"/>
    </source>
</evidence>
<feature type="transmembrane region" description="Helical" evidence="1">
    <location>
        <begin position="203"/>
        <end position="221"/>
    </location>
</feature>
<organism evidence="2 3">
    <name type="scientific">Streptomyces prunicolor</name>
    <dbReference type="NCBI Taxonomy" id="67348"/>
    <lineage>
        <taxon>Bacteria</taxon>
        <taxon>Bacillati</taxon>
        <taxon>Actinomycetota</taxon>
        <taxon>Actinomycetes</taxon>
        <taxon>Kitasatosporales</taxon>
        <taxon>Streptomycetaceae</taxon>
        <taxon>Streptomyces</taxon>
    </lineage>
</organism>
<keyword evidence="2" id="KW-0436">Ligase</keyword>
<dbReference type="RefSeq" id="WP_317775206.1">
    <property type="nucleotide sequence ID" value="NZ_JAWMAJ010000220.1"/>
</dbReference>
<keyword evidence="1" id="KW-1133">Transmembrane helix</keyword>
<feature type="transmembrane region" description="Helical" evidence="1">
    <location>
        <begin position="82"/>
        <end position="103"/>
    </location>
</feature>